<dbReference type="Gene3D" id="4.10.280.10">
    <property type="entry name" value="Helix-loop-helix DNA-binding domain"/>
    <property type="match status" value="1"/>
</dbReference>
<reference evidence="11" key="2">
    <citation type="submission" date="2025-09" db="UniProtKB">
        <authorList>
            <consortium name="Ensembl"/>
        </authorList>
    </citation>
    <scope>IDENTIFICATION</scope>
</reference>
<feature type="domain" description="BHLH" evidence="10">
    <location>
        <begin position="18"/>
        <end position="70"/>
    </location>
</feature>
<evidence type="ECO:0000256" key="5">
    <source>
        <dbReference type="ARBA" id="ARBA00023242"/>
    </source>
</evidence>
<sequence>MKALTPARPPGVSAACDALPPAWGDATHRLRGNMSGCYSRLRRLVPTIPPDRRLSRVEILQHVIDYILELQSALETHRAMLRRRRGTPATPRTPLTALNLGQFPAASIAQKQEEAASCTPSAAEWCPES</sequence>
<evidence type="ECO:0000256" key="8">
    <source>
        <dbReference type="ARBA" id="ARBA00042952"/>
    </source>
</evidence>
<evidence type="ECO:0000256" key="3">
    <source>
        <dbReference type="ARBA" id="ARBA00023015"/>
    </source>
</evidence>
<keyword evidence="5" id="KW-0539">Nucleus</keyword>
<evidence type="ECO:0000313" key="11">
    <source>
        <dbReference type="Ensembl" id="ENSPKIP00000020884.1"/>
    </source>
</evidence>
<evidence type="ECO:0000256" key="9">
    <source>
        <dbReference type="ARBA" id="ARBA00043118"/>
    </source>
</evidence>
<evidence type="ECO:0000259" key="10">
    <source>
        <dbReference type="PROSITE" id="PS50888"/>
    </source>
</evidence>
<proteinExistence type="predicted"/>
<accession>A0A3B3RQU8</accession>
<dbReference type="PANTHER" id="PTHR11723:SF6">
    <property type="entry name" value="DNA-BINDING PROTEIN INHIBITOR ID-4"/>
    <property type="match status" value="1"/>
</dbReference>
<dbReference type="GO" id="GO:0030154">
    <property type="term" value="P:cell differentiation"/>
    <property type="evidence" value="ECO:0007669"/>
    <property type="project" value="TreeGrafter"/>
</dbReference>
<keyword evidence="3" id="KW-0805">Transcription regulation</keyword>
<dbReference type="GO" id="GO:0046983">
    <property type="term" value="F:protein dimerization activity"/>
    <property type="evidence" value="ECO:0007669"/>
    <property type="project" value="InterPro"/>
</dbReference>
<comment type="subcellular location">
    <subcellularLocation>
        <location evidence="1">Nucleus</location>
    </subcellularLocation>
</comment>
<evidence type="ECO:0000256" key="1">
    <source>
        <dbReference type="ARBA" id="ARBA00004123"/>
    </source>
</evidence>
<dbReference type="SMART" id="SM00353">
    <property type="entry name" value="HLH"/>
    <property type="match status" value="1"/>
</dbReference>
<dbReference type="PROSITE" id="PS50888">
    <property type="entry name" value="BHLH"/>
    <property type="match status" value="1"/>
</dbReference>
<evidence type="ECO:0000256" key="4">
    <source>
        <dbReference type="ARBA" id="ARBA00023163"/>
    </source>
</evidence>
<gene>
    <name evidence="11" type="primary">ID4</name>
</gene>
<dbReference type="GO" id="GO:0005634">
    <property type="term" value="C:nucleus"/>
    <property type="evidence" value="ECO:0007669"/>
    <property type="project" value="UniProtKB-SubCell"/>
</dbReference>
<dbReference type="InterPro" id="IPR026052">
    <property type="entry name" value="DNA-bd_prot-inh"/>
</dbReference>
<keyword evidence="2" id="KW-0678">Repressor</keyword>
<dbReference type="GO" id="GO:0032922">
    <property type="term" value="P:circadian regulation of gene expression"/>
    <property type="evidence" value="ECO:0007669"/>
    <property type="project" value="TreeGrafter"/>
</dbReference>
<dbReference type="GO" id="GO:0000122">
    <property type="term" value="P:negative regulation of transcription by RNA polymerase II"/>
    <property type="evidence" value="ECO:0007669"/>
    <property type="project" value="InterPro"/>
</dbReference>
<dbReference type="GO" id="GO:0005737">
    <property type="term" value="C:cytoplasm"/>
    <property type="evidence" value="ECO:0007669"/>
    <property type="project" value="InterPro"/>
</dbReference>
<dbReference type="GeneTree" id="ENSGT00940000162435"/>
<dbReference type="Ensembl" id="ENSPKIT00000001508.1">
    <property type="protein sequence ID" value="ENSPKIP00000020884.1"/>
    <property type="gene ID" value="ENSPKIG00000005504.1"/>
</dbReference>
<dbReference type="SUPFAM" id="SSF47459">
    <property type="entry name" value="HLH, helix-loop-helix DNA-binding domain"/>
    <property type="match status" value="1"/>
</dbReference>
<keyword evidence="12" id="KW-1185">Reference proteome</keyword>
<evidence type="ECO:0000256" key="2">
    <source>
        <dbReference type="ARBA" id="ARBA00022491"/>
    </source>
</evidence>
<dbReference type="Pfam" id="PF00010">
    <property type="entry name" value="HLH"/>
    <property type="match status" value="1"/>
</dbReference>
<name>A0A3B3RQU8_9TELE</name>
<evidence type="ECO:0000313" key="12">
    <source>
        <dbReference type="Proteomes" id="UP000261540"/>
    </source>
</evidence>
<dbReference type="STRING" id="1676925.ENSPKIP00000020884"/>
<dbReference type="InterPro" id="IPR011598">
    <property type="entry name" value="bHLH_dom"/>
</dbReference>
<protein>
    <recommendedName>
        <fullName evidence="7">DNA-binding protein inhibitor ID-4</fullName>
    </recommendedName>
    <alternativeName>
        <fullName evidence="9">Inhibitor of DNA binding 4</fullName>
    </alternativeName>
    <alternativeName>
        <fullName evidence="8">Inhibitor of differentiation 4</fullName>
    </alternativeName>
</protein>
<comment type="subunit">
    <text evidence="6">Heterodimer with other HLH proteins.</text>
</comment>
<dbReference type="PANTHER" id="PTHR11723">
    <property type="entry name" value="DNA-BINDING PROTEIN INHIBITOR"/>
    <property type="match status" value="1"/>
</dbReference>
<evidence type="ECO:0000256" key="6">
    <source>
        <dbReference type="ARBA" id="ARBA00038627"/>
    </source>
</evidence>
<reference evidence="11" key="1">
    <citation type="submission" date="2025-08" db="UniProtKB">
        <authorList>
            <consortium name="Ensembl"/>
        </authorList>
    </citation>
    <scope>IDENTIFICATION</scope>
</reference>
<dbReference type="InterPro" id="IPR036638">
    <property type="entry name" value="HLH_DNA-bd_sf"/>
</dbReference>
<evidence type="ECO:0000256" key="7">
    <source>
        <dbReference type="ARBA" id="ARBA00040558"/>
    </source>
</evidence>
<organism evidence="11 12">
    <name type="scientific">Paramormyrops kingsleyae</name>
    <dbReference type="NCBI Taxonomy" id="1676925"/>
    <lineage>
        <taxon>Eukaryota</taxon>
        <taxon>Metazoa</taxon>
        <taxon>Chordata</taxon>
        <taxon>Craniata</taxon>
        <taxon>Vertebrata</taxon>
        <taxon>Euteleostomi</taxon>
        <taxon>Actinopterygii</taxon>
        <taxon>Neopterygii</taxon>
        <taxon>Teleostei</taxon>
        <taxon>Osteoglossocephala</taxon>
        <taxon>Osteoglossomorpha</taxon>
        <taxon>Osteoglossiformes</taxon>
        <taxon>Mormyridae</taxon>
        <taxon>Paramormyrops</taxon>
    </lineage>
</organism>
<dbReference type="Proteomes" id="UP000261540">
    <property type="component" value="Unplaced"/>
</dbReference>
<dbReference type="AlphaFoldDB" id="A0A3B3RQU8"/>
<keyword evidence="4" id="KW-0804">Transcription</keyword>